<dbReference type="InterPro" id="IPR010201">
    <property type="entry name" value="HflK"/>
</dbReference>
<dbReference type="CDD" id="cd03404">
    <property type="entry name" value="SPFH_HflK"/>
    <property type="match status" value="1"/>
</dbReference>
<dbReference type="PANTHER" id="PTHR43327:SF2">
    <property type="entry name" value="MODULATOR OF FTSH PROTEASE HFLK"/>
    <property type="match status" value="1"/>
</dbReference>
<dbReference type="InterPro" id="IPR020980">
    <property type="entry name" value="Membrane_HflK_N"/>
</dbReference>
<dbReference type="SUPFAM" id="SSF117892">
    <property type="entry name" value="Band 7/SPFH domain"/>
    <property type="match status" value="1"/>
</dbReference>
<dbReference type="InterPro" id="IPR036013">
    <property type="entry name" value="Band_7/SPFH_dom_sf"/>
</dbReference>
<reference evidence="10" key="1">
    <citation type="submission" date="2018-09" db="EMBL/GenBank/DDBJ databases">
        <authorList>
            <person name="Zhu H."/>
        </authorList>
    </citation>
    <scope>NUCLEOTIDE SEQUENCE [LARGE SCALE GENOMIC DNA]</scope>
    <source>
        <strain evidence="10">K2W31S-8</strain>
    </source>
</reference>
<evidence type="ECO:0000259" key="8">
    <source>
        <dbReference type="SMART" id="SM00244"/>
    </source>
</evidence>
<dbReference type="GO" id="GO:0016020">
    <property type="term" value="C:membrane"/>
    <property type="evidence" value="ECO:0007669"/>
    <property type="project" value="UniProtKB-SubCell"/>
</dbReference>
<dbReference type="Proteomes" id="UP000265560">
    <property type="component" value="Chromosome"/>
</dbReference>
<feature type="domain" description="Band 7" evidence="8">
    <location>
        <begin position="81"/>
        <end position="241"/>
    </location>
</feature>
<name>A0A385Z009_9PSED</name>
<dbReference type="SMART" id="SM00244">
    <property type="entry name" value="PHB"/>
    <property type="match status" value="1"/>
</dbReference>
<keyword evidence="4 6" id="KW-1133">Transmembrane helix</keyword>
<comment type="similarity">
    <text evidence="2 6">Belongs to the band 7/mec-2 family. HflK subfamily.</text>
</comment>
<feature type="region of interest" description="Disordered" evidence="7">
    <location>
        <begin position="1"/>
        <end position="32"/>
    </location>
</feature>
<evidence type="ECO:0000256" key="3">
    <source>
        <dbReference type="ARBA" id="ARBA00022692"/>
    </source>
</evidence>
<dbReference type="PANTHER" id="PTHR43327">
    <property type="entry name" value="STOMATIN-LIKE PROTEIN 2, MITOCHONDRIAL"/>
    <property type="match status" value="1"/>
</dbReference>
<evidence type="ECO:0000256" key="1">
    <source>
        <dbReference type="ARBA" id="ARBA00004167"/>
    </source>
</evidence>
<feature type="compositionally biased region" description="Basic and acidic residues" evidence="7">
    <location>
        <begin position="379"/>
        <end position="389"/>
    </location>
</feature>
<accession>A0A385Z009</accession>
<proteinExistence type="inferred from homology"/>
<feature type="compositionally biased region" description="Low complexity" evidence="7">
    <location>
        <begin position="351"/>
        <end position="363"/>
    </location>
</feature>
<dbReference type="EMBL" id="CP032419">
    <property type="protein sequence ID" value="AYC31218.1"/>
    <property type="molecule type" value="Genomic_DNA"/>
</dbReference>
<dbReference type="GO" id="GO:0006508">
    <property type="term" value="P:proteolysis"/>
    <property type="evidence" value="ECO:0007669"/>
    <property type="project" value="UniProtKB-KW"/>
</dbReference>
<dbReference type="Gene3D" id="3.30.479.30">
    <property type="entry name" value="Band 7 domain"/>
    <property type="match status" value="1"/>
</dbReference>
<feature type="transmembrane region" description="Helical" evidence="6">
    <location>
        <begin position="61"/>
        <end position="86"/>
    </location>
</feature>
<keyword evidence="9" id="KW-0645">Protease</keyword>
<feature type="region of interest" description="Disordered" evidence="7">
    <location>
        <begin position="351"/>
        <end position="389"/>
    </location>
</feature>
<feature type="compositionally biased region" description="Basic and acidic residues" evidence="7">
    <location>
        <begin position="21"/>
        <end position="32"/>
    </location>
</feature>
<dbReference type="Pfam" id="PF12221">
    <property type="entry name" value="HflK_N"/>
    <property type="match status" value="1"/>
</dbReference>
<keyword evidence="9" id="KW-0378">Hydrolase</keyword>
<dbReference type="AlphaFoldDB" id="A0A385Z009"/>
<comment type="subcellular location">
    <subcellularLocation>
        <location evidence="1">Membrane</location>
        <topology evidence="1">Single-pass membrane protein</topology>
    </subcellularLocation>
</comment>
<dbReference type="InterPro" id="IPR050710">
    <property type="entry name" value="Band7/mec-2_domain"/>
</dbReference>
<dbReference type="GO" id="GO:0008233">
    <property type="term" value="F:peptidase activity"/>
    <property type="evidence" value="ECO:0007669"/>
    <property type="project" value="UniProtKB-KW"/>
</dbReference>
<keyword evidence="10" id="KW-1185">Reference proteome</keyword>
<comment type="function">
    <text evidence="6">HflC and HflK could encode or regulate a protease.</text>
</comment>
<evidence type="ECO:0000256" key="5">
    <source>
        <dbReference type="ARBA" id="ARBA00023136"/>
    </source>
</evidence>
<keyword evidence="5 6" id="KW-0472">Membrane</keyword>
<keyword evidence="3 6" id="KW-0812">Transmembrane</keyword>
<evidence type="ECO:0000256" key="4">
    <source>
        <dbReference type="ARBA" id="ARBA00022989"/>
    </source>
</evidence>
<dbReference type="PRINTS" id="PR00721">
    <property type="entry name" value="STOMATIN"/>
</dbReference>
<dbReference type="Pfam" id="PF01145">
    <property type="entry name" value="Band_7"/>
    <property type="match status" value="1"/>
</dbReference>
<evidence type="ECO:0000256" key="6">
    <source>
        <dbReference type="RuleBase" id="RU364113"/>
    </source>
</evidence>
<gene>
    <name evidence="9" type="primary">hflK</name>
    <name evidence="9" type="ORF">D3880_01920</name>
</gene>
<organism evidence="9 10">
    <name type="scientific">Pseudomonas cavernae</name>
    <dbReference type="NCBI Taxonomy" id="2320867"/>
    <lineage>
        <taxon>Bacteria</taxon>
        <taxon>Pseudomonadati</taxon>
        <taxon>Pseudomonadota</taxon>
        <taxon>Gammaproteobacteria</taxon>
        <taxon>Pseudomonadales</taxon>
        <taxon>Pseudomonadaceae</taxon>
        <taxon>Pseudomonas</taxon>
    </lineage>
</organism>
<feature type="compositionally biased region" description="Gly residues" evidence="7">
    <location>
        <begin position="1"/>
        <end position="10"/>
    </location>
</feature>
<dbReference type="RefSeq" id="WP_119891851.1">
    <property type="nucleotide sequence ID" value="NZ_CP032419.1"/>
</dbReference>
<evidence type="ECO:0000256" key="7">
    <source>
        <dbReference type="SAM" id="MobiDB-lite"/>
    </source>
</evidence>
<dbReference type="InterPro" id="IPR001107">
    <property type="entry name" value="Band_7"/>
</dbReference>
<protein>
    <recommendedName>
        <fullName evidence="6">Protein HflK</fullName>
    </recommendedName>
</protein>
<comment type="subunit">
    <text evidence="6">HflC and HflK may interact to form a multimeric complex.</text>
</comment>
<evidence type="ECO:0000313" key="9">
    <source>
        <dbReference type="EMBL" id="AYC31218.1"/>
    </source>
</evidence>
<dbReference type="KEGG" id="pcav:D3880_01920"/>
<dbReference type="OrthoDB" id="9779595at2"/>
<evidence type="ECO:0000256" key="2">
    <source>
        <dbReference type="ARBA" id="ARBA00006971"/>
    </source>
</evidence>
<dbReference type="InterPro" id="IPR001972">
    <property type="entry name" value="Stomatin_HflK_fam"/>
</dbReference>
<sequence length="389" mass="43063">MAWNEPGGGNSNNQDPWGGRRGGDRKGPPDLDEAFRKLQESLNGLFGGGKRRGDEQRSGSGGGLSLLVIGLGLLAAIWLYSAIYVVDEQEQAVVLRFGKYYKTVGPGLNFYFPPIDKKYQENVTRERAYSKQGQMLTEDENIIEVPLTVQYKISNLQDFVLNVDQPELSLQQATDSAVRHVVGSTAMDQVLTQGRELMASEVKERLQSFMDTYRTGITVTQVNLQSAAAPREVQEAFDDVIRAREDEQREKNLAETYANGVVPEARGQAQRLLEDASGYRDEVVARAQGEADRFSKLLTEYHKAPEVTRERLYLETMQEMMNNTSKVLVTSDKGQNNLLYLPLDKMIDSRGASGSAAPSASAGAVGGSDLGTRISADLQQRDLRSRETR</sequence>
<evidence type="ECO:0000313" key="10">
    <source>
        <dbReference type="Proteomes" id="UP000265560"/>
    </source>
</evidence>
<dbReference type="NCBIfam" id="TIGR01933">
    <property type="entry name" value="hflK"/>
    <property type="match status" value="1"/>
</dbReference>